<sequence length="539" mass="61034">MKKKTFISFLALLCLFGSELYGQVASPPTAGGSPEGAPAVIYGEINSFHDYDSLTVQIYEQYIWDNMALFRPITLKVPVEEGTFITGTSHRQVFSIATPPISRPSHISIQSENGYLLKDNLVFPGDSVRALWDDKKRQVIFNGPSEQLFTAQYRLSLIDNAERFGKSRSINTADPEELLARDNNRMLLKAHSDRYGIPVHIGPFDFKGHLKELEEGFRSLSKLPGLKYLDTLSNISQAGREILTADYIYRKSAHVFNRFFLLYSYAGDPSRTSMVNDLKDVVLGDIKDLRLPDISKVTQLYSAHFASHEFNRLKSIELLEGTSAHQTIMDDYSGELRERLLTYYLFRESKKMDNGLERTLASLETIRGGWYRERLLELVSGLQTGTELPSFTLMDTSGREFNLDSLKGKTLLLDFWYTGCKACISYHRNTLSKLEEHFGGNPDVVLVSISTDPGKQRWDKSRSQGKYTSDKLLNLCTLGTDHPLVKHFNVFSYPHQVLVGKDHRVYRTGGIPKDPDALITIIERIANGSQKDTLTTIER</sequence>
<evidence type="ECO:0000256" key="4">
    <source>
        <dbReference type="ARBA" id="ARBA00023284"/>
    </source>
</evidence>
<dbReference type="KEGG" id="echi:FKX85_06600"/>
<feature type="chain" id="PRO_5022097310" evidence="5">
    <location>
        <begin position="23"/>
        <end position="539"/>
    </location>
</feature>
<dbReference type="GO" id="GO:0017004">
    <property type="term" value="P:cytochrome complex assembly"/>
    <property type="evidence" value="ECO:0007669"/>
    <property type="project" value="UniProtKB-KW"/>
</dbReference>
<dbReference type="GO" id="GO:0030313">
    <property type="term" value="C:cell envelope"/>
    <property type="evidence" value="ECO:0007669"/>
    <property type="project" value="UniProtKB-SubCell"/>
</dbReference>
<dbReference type="CDD" id="cd02966">
    <property type="entry name" value="TlpA_like_family"/>
    <property type="match status" value="1"/>
</dbReference>
<dbReference type="Proteomes" id="UP000316614">
    <property type="component" value="Chromosome"/>
</dbReference>
<reference evidence="7 8" key="1">
    <citation type="submission" date="2019-06" db="EMBL/GenBank/DDBJ databases">
        <title>Echinicola alkalisoli sp. nov. isolated from saline soil.</title>
        <authorList>
            <person name="Sun J.-Q."/>
            <person name="Xu L."/>
        </authorList>
    </citation>
    <scope>NUCLEOTIDE SEQUENCE [LARGE SCALE GENOMIC DNA]</scope>
    <source>
        <strain evidence="7 8">LN3S3</strain>
    </source>
</reference>
<evidence type="ECO:0000313" key="8">
    <source>
        <dbReference type="Proteomes" id="UP000316614"/>
    </source>
</evidence>
<keyword evidence="3" id="KW-1015">Disulfide bond</keyword>
<dbReference type="SUPFAM" id="SSF52833">
    <property type="entry name" value="Thioredoxin-like"/>
    <property type="match status" value="1"/>
</dbReference>
<protein>
    <submittedName>
        <fullName evidence="7">TlpA family protein disulfide reductase</fullName>
    </submittedName>
</protein>
<dbReference type="GO" id="GO:0016491">
    <property type="term" value="F:oxidoreductase activity"/>
    <property type="evidence" value="ECO:0007669"/>
    <property type="project" value="InterPro"/>
</dbReference>
<gene>
    <name evidence="7" type="ORF">FKX85_06600</name>
</gene>
<dbReference type="PROSITE" id="PS51352">
    <property type="entry name" value="THIOREDOXIN_2"/>
    <property type="match status" value="1"/>
</dbReference>
<dbReference type="PANTHER" id="PTHR42852:SF6">
    <property type="entry name" value="THIOL:DISULFIDE INTERCHANGE PROTEIN DSBE"/>
    <property type="match status" value="1"/>
</dbReference>
<dbReference type="Pfam" id="PF08534">
    <property type="entry name" value="Redoxin"/>
    <property type="match status" value="1"/>
</dbReference>
<evidence type="ECO:0000259" key="6">
    <source>
        <dbReference type="PROSITE" id="PS51352"/>
    </source>
</evidence>
<name>A0A514CFY5_9BACT</name>
<organism evidence="7 8">
    <name type="scientific">Echinicola soli</name>
    <dbReference type="NCBI Taxonomy" id="2591634"/>
    <lineage>
        <taxon>Bacteria</taxon>
        <taxon>Pseudomonadati</taxon>
        <taxon>Bacteroidota</taxon>
        <taxon>Cytophagia</taxon>
        <taxon>Cytophagales</taxon>
        <taxon>Cyclobacteriaceae</taxon>
        <taxon>Echinicola</taxon>
    </lineage>
</organism>
<feature type="domain" description="Thioredoxin" evidence="6">
    <location>
        <begin position="382"/>
        <end position="527"/>
    </location>
</feature>
<evidence type="ECO:0000256" key="2">
    <source>
        <dbReference type="ARBA" id="ARBA00022748"/>
    </source>
</evidence>
<dbReference type="RefSeq" id="WP_141613976.1">
    <property type="nucleotide sequence ID" value="NZ_CP041253.1"/>
</dbReference>
<keyword evidence="2" id="KW-0201">Cytochrome c-type biogenesis</keyword>
<dbReference type="InterPro" id="IPR013740">
    <property type="entry name" value="Redoxin"/>
</dbReference>
<comment type="subcellular location">
    <subcellularLocation>
        <location evidence="1">Cell envelope</location>
    </subcellularLocation>
</comment>
<evidence type="ECO:0000256" key="5">
    <source>
        <dbReference type="SAM" id="SignalP"/>
    </source>
</evidence>
<dbReference type="InterPro" id="IPR050553">
    <property type="entry name" value="Thioredoxin_ResA/DsbE_sf"/>
</dbReference>
<dbReference type="InterPro" id="IPR013766">
    <property type="entry name" value="Thioredoxin_domain"/>
</dbReference>
<proteinExistence type="predicted"/>
<keyword evidence="5" id="KW-0732">Signal</keyword>
<evidence type="ECO:0000256" key="1">
    <source>
        <dbReference type="ARBA" id="ARBA00004196"/>
    </source>
</evidence>
<feature type="signal peptide" evidence="5">
    <location>
        <begin position="1"/>
        <end position="22"/>
    </location>
</feature>
<dbReference type="OrthoDB" id="9815205at2"/>
<keyword evidence="8" id="KW-1185">Reference proteome</keyword>
<dbReference type="InterPro" id="IPR036249">
    <property type="entry name" value="Thioredoxin-like_sf"/>
</dbReference>
<dbReference type="AlphaFoldDB" id="A0A514CFY5"/>
<evidence type="ECO:0000313" key="7">
    <source>
        <dbReference type="EMBL" id="QDH78722.1"/>
    </source>
</evidence>
<dbReference type="EMBL" id="CP041253">
    <property type="protein sequence ID" value="QDH78722.1"/>
    <property type="molecule type" value="Genomic_DNA"/>
</dbReference>
<evidence type="ECO:0000256" key="3">
    <source>
        <dbReference type="ARBA" id="ARBA00023157"/>
    </source>
</evidence>
<accession>A0A514CFY5</accession>
<dbReference type="Gene3D" id="3.40.30.10">
    <property type="entry name" value="Glutaredoxin"/>
    <property type="match status" value="1"/>
</dbReference>
<dbReference type="PANTHER" id="PTHR42852">
    <property type="entry name" value="THIOL:DISULFIDE INTERCHANGE PROTEIN DSBE"/>
    <property type="match status" value="1"/>
</dbReference>
<keyword evidence="4" id="KW-0676">Redox-active center</keyword>